<dbReference type="Gene3D" id="2.60.120.260">
    <property type="entry name" value="Galactose-binding domain-like"/>
    <property type="match status" value="1"/>
</dbReference>
<dbReference type="RefSeq" id="WP_354226005.1">
    <property type="nucleotide sequence ID" value="NZ_JBEPSN010000001.1"/>
</dbReference>
<keyword evidence="4" id="KW-1185">Reference proteome</keyword>
<feature type="domain" description="Beta-mannosidase-like galactose-binding" evidence="2">
    <location>
        <begin position="38"/>
        <end position="145"/>
    </location>
</feature>
<gene>
    <name evidence="3" type="ORF">ABIE37_000277</name>
</gene>
<accession>A0ABV2P186</accession>
<dbReference type="SUPFAM" id="SSF49785">
    <property type="entry name" value="Galactose-binding domain-like"/>
    <property type="match status" value="1"/>
</dbReference>
<reference evidence="3 4" key="1">
    <citation type="submission" date="2024-06" db="EMBL/GenBank/DDBJ databases">
        <title>Sorghum-associated microbial communities from plants grown in Nebraska, USA.</title>
        <authorList>
            <person name="Schachtman D."/>
        </authorList>
    </citation>
    <scope>NUCLEOTIDE SEQUENCE [LARGE SCALE GENOMIC DNA]</scope>
    <source>
        <strain evidence="3 4">3552</strain>
    </source>
</reference>
<dbReference type="EMBL" id="JBEPSN010000001">
    <property type="protein sequence ID" value="MET4538522.1"/>
    <property type="molecule type" value="Genomic_DNA"/>
</dbReference>
<organism evidence="3 4">
    <name type="scientific">Arthrobacter bambusae</name>
    <dbReference type="NCBI Taxonomy" id="1338426"/>
    <lineage>
        <taxon>Bacteria</taxon>
        <taxon>Bacillati</taxon>
        <taxon>Actinomycetota</taxon>
        <taxon>Actinomycetes</taxon>
        <taxon>Micrococcales</taxon>
        <taxon>Micrococcaceae</taxon>
        <taxon>Arthrobacter</taxon>
    </lineage>
</organism>
<evidence type="ECO:0000256" key="1">
    <source>
        <dbReference type="ARBA" id="ARBA00022801"/>
    </source>
</evidence>
<dbReference type="GeneID" id="92751255"/>
<dbReference type="Proteomes" id="UP001549307">
    <property type="component" value="Unassembled WGS sequence"/>
</dbReference>
<evidence type="ECO:0000313" key="4">
    <source>
        <dbReference type="Proteomes" id="UP001549307"/>
    </source>
</evidence>
<evidence type="ECO:0000259" key="2">
    <source>
        <dbReference type="Pfam" id="PF22666"/>
    </source>
</evidence>
<dbReference type="InterPro" id="IPR054593">
    <property type="entry name" value="Beta-mannosidase-like_N2"/>
</dbReference>
<comment type="caution">
    <text evidence="3">The sequence shown here is derived from an EMBL/GenBank/DDBJ whole genome shotgun (WGS) entry which is preliminary data.</text>
</comment>
<keyword evidence="1" id="KW-0378">Hydrolase</keyword>
<proteinExistence type="predicted"/>
<dbReference type="InterPro" id="IPR008979">
    <property type="entry name" value="Galactose-bd-like_sf"/>
</dbReference>
<evidence type="ECO:0000313" key="3">
    <source>
        <dbReference type="EMBL" id="MET4538522.1"/>
    </source>
</evidence>
<protein>
    <recommendedName>
        <fullName evidence="2">Beta-mannosidase-like galactose-binding domain-containing protein</fullName>
    </recommendedName>
</protein>
<sequence length="158" mass="16371">MTRPFSAELTTGLNNRTLSSGWHMRLVEGPAPRGVSGQLIPASRPGEISQDLTSVGLLAAASTSATTPSADWVARCGWEYSVDFPWRSSGGGRAKLIFHGLSPTASACINGHALQPGPGQGPTFHDVDALLLNGINTLKITLTPETAPVPAGVDTPTS</sequence>
<dbReference type="Pfam" id="PF22666">
    <property type="entry name" value="Glyco_hydro_2_N2"/>
    <property type="match status" value="1"/>
</dbReference>
<name>A0ABV2P186_9MICC</name>